<dbReference type="EMBL" id="BAAAEN010000004">
    <property type="protein sequence ID" value="GAA0499764.1"/>
    <property type="molecule type" value="Genomic_DNA"/>
</dbReference>
<proteinExistence type="predicted"/>
<reference evidence="2 3" key="1">
    <citation type="journal article" date="2019" name="Int. J. Syst. Evol. Microbiol.">
        <title>The Global Catalogue of Microorganisms (GCM) 10K type strain sequencing project: providing services to taxonomists for standard genome sequencing and annotation.</title>
        <authorList>
            <consortium name="The Broad Institute Genomics Platform"/>
            <consortium name="The Broad Institute Genome Sequencing Center for Infectious Disease"/>
            <person name="Wu L."/>
            <person name="Ma J."/>
        </authorList>
    </citation>
    <scope>NUCLEOTIDE SEQUENCE [LARGE SCALE GENOMIC DNA]</scope>
    <source>
        <strain evidence="2 3">JCM 14330</strain>
    </source>
</reference>
<gene>
    <name evidence="2" type="ORF">GCM10009097_15280</name>
</gene>
<dbReference type="SUPFAM" id="SSF55821">
    <property type="entry name" value="YrdC/RibB"/>
    <property type="match status" value="1"/>
</dbReference>
<dbReference type="PANTHER" id="PTHR42828">
    <property type="entry name" value="DHBP SYNTHASE RIBB-LIKE ALPHA/BETA DOMAIN-CONTAINING PROTEIN"/>
    <property type="match status" value="1"/>
</dbReference>
<dbReference type="NCBIfam" id="TIGR00057">
    <property type="entry name" value="L-threonylcarbamoyladenylate synthase"/>
    <property type="match status" value="1"/>
</dbReference>
<organism evidence="2 3">
    <name type="scientific">Pigmentiphaga daeguensis</name>
    <dbReference type="NCBI Taxonomy" id="414049"/>
    <lineage>
        <taxon>Bacteria</taxon>
        <taxon>Pseudomonadati</taxon>
        <taxon>Pseudomonadota</taxon>
        <taxon>Betaproteobacteria</taxon>
        <taxon>Burkholderiales</taxon>
        <taxon>Alcaligenaceae</taxon>
        <taxon>Pigmentiphaga</taxon>
    </lineage>
</organism>
<evidence type="ECO:0000313" key="2">
    <source>
        <dbReference type="EMBL" id="GAA0499764.1"/>
    </source>
</evidence>
<dbReference type="InterPro" id="IPR052532">
    <property type="entry name" value="SUA5_domain"/>
</dbReference>
<protein>
    <submittedName>
        <fullName evidence="2">L-threonylcarbamoyladenylate synthase</fullName>
    </submittedName>
</protein>
<feature type="domain" description="YrdC-like" evidence="1">
    <location>
        <begin position="20"/>
        <end position="206"/>
    </location>
</feature>
<dbReference type="InterPro" id="IPR006070">
    <property type="entry name" value="Sua5-like_dom"/>
</dbReference>
<keyword evidence="3" id="KW-1185">Reference proteome</keyword>
<comment type="caution">
    <text evidence="2">The sequence shown here is derived from an EMBL/GenBank/DDBJ whole genome shotgun (WGS) entry which is preliminary data.</text>
</comment>
<dbReference type="InterPro" id="IPR017945">
    <property type="entry name" value="DHBP_synth_RibB-like_a/b_dom"/>
</dbReference>
<dbReference type="PROSITE" id="PS51163">
    <property type="entry name" value="YRDC"/>
    <property type="match status" value="1"/>
</dbReference>
<dbReference type="Proteomes" id="UP001501706">
    <property type="component" value="Unassembled WGS sequence"/>
</dbReference>
<sequence length="215" mass="23557">MRGSVDVAQFFSVHPQNPQLRLLKQAVQLIRAGGLVAIPTDSSYALVAPLDDKHAAEALRRLRGVDERHHLTVLCRDLAEIGQFAHVDNQQYRLLKAATPGPWTFILEATREVPRRLSHPSRKTIGIRVPDHPIALCLLEEMGAPLLSSTLIPANEDEPLNDAEQIRERYEHELAAVVDGGACPFEPTTVVDLTGPEPEVVRRGRGDPATLGIAG</sequence>
<evidence type="ECO:0000313" key="3">
    <source>
        <dbReference type="Proteomes" id="UP001501706"/>
    </source>
</evidence>
<dbReference type="Pfam" id="PF01300">
    <property type="entry name" value="Sua5_yciO_yrdC"/>
    <property type="match status" value="1"/>
</dbReference>
<evidence type="ECO:0000259" key="1">
    <source>
        <dbReference type="PROSITE" id="PS51163"/>
    </source>
</evidence>
<accession>A0ABN1BKR6</accession>
<dbReference type="PANTHER" id="PTHR42828:SF3">
    <property type="entry name" value="THREONYLCARBAMOYL-AMP SYNTHASE"/>
    <property type="match status" value="1"/>
</dbReference>
<name>A0ABN1BKR6_9BURK</name>
<dbReference type="Gene3D" id="3.90.870.10">
    <property type="entry name" value="DHBP synthase"/>
    <property type="match status" value="1"/>
</dbReference>